<dbReference type="Pfam" id="PF00746">
    <property type="entry name" value="Gram_pos_anchor"/>
    <property type="match status" value="1"/>
</dbReference>
<gene>
    <name evidence="8" type="ORF">I5677_03325</name>
</gene>
<evidence type="ECO:0000256" key="6">
    <source>
        <dbReference type="SAM" id="SignalP"/>
    </source>
</evidence>
<reference evidence="8" key="1">
    <citation type="submission" date="2020-12" db="EMBL/GenBank/DDBJ databases">
        <title>M. sibirica DSM 26468T genome.</title>
        <authorList>
            <person name="Thieme N."/>
            <person name="Rettenmaier R."/>
            <person name="Zverlov V."/>
            <person name="Liebl W."/>
        </authorList>
    </citation>
    <scope>NUCLEOTIDE SEQUENCE</scope>
    <source>
        <strain evidence="8">DSM 26468</strain>
    </source>
</reference>
<evidence type="ECO:0000313" key="9">
    <source>
        <dbReference type="Proteomes" id="UP000623269"/>
    </source>
</evidence>
<evidence type="ECO:0000313" key="8">
    <source>
        <dbReference type="EMBL" id="MBH1939925.1"/>
    </source>
</evidence>
<comment type="caution">
    <text evidence="8">The sequence shown here is derived from an EMBL/GenBank/DDBJ whole genome shotgun (WGS) entry which is preliminary data.</text>
</comment>
<protein>
    <submittedName>
        <fullName evidence="8">LPXTG cell wall anchor domain-containing protein</fullName>
    </submittedName>
</protein>
<evidence type="ECO:0000256" key="3">
    <source>
        <dbReference type="ARBA" id="ARBA00022729"/>
    </source>
</evidence>
<keyword evidence="5" id="KW-0812">Transmembrane</keyword>
<feature type="transmembrane region" description="Helical" evidence="5">
    <location>
        <begin position="189"/>
        <end position="206"/>
    </location>
</feature>
<evidence type="ECO:0000256" key="1">
    <source>
        <dbReference type="ARBA" id="ARBA00022512"/>
    </source>
</evidence>
<accession>A0A8J7KVA6</accession>
<name>A0A8J7KVA6_9FIRM</name>
<keyword evidence="9" id="KW-1185">Reference proteome</keyword>
<feature type="signal peptide" evidence="6">
    <location>
        <begin position="1"/>
        <end position="24"/>
    </location>
</feature>
<sequence>MKKVLSLALALSIVVFGSSLAASAAEISLATDNLGRGAGDSTVVANDDGSITTATSNISFYLPEAVKAGETVTVTMKGSSDGDFRVWLIDVNEVTNSNIYQMSQNDFTSGDFDKTFDLTATAEATEIFFKAPSWDAKINNLTISELTVTSKEGEEVVADDEAEEADAVEADVVEAEATELPKTGETSNAVLYMALMGLAAVGIVVSKKKLVKE</sequence>
<dbReference type="RefSeq" id="WP_197660136.1">
    <property type="nucleotide sequence ID" value="NZ_JAEAGR010000002.1"/>
</dbReference>
<keyword evidence="3 6" id="KW-0732">Signal</keyword>
<proteinExistence type="predicted"/>
<organism evidence="8 9">
    <name type="scientific">Mobilitalea sibirica</name>
    <dbReference type="NCBI Taxonomy" id="1462919"/>
    <lineage>
        <taxon>Bacteria</taxon>
        <taxon>Bacillati</taxon>
        <taxon>Bacillota</taxon>
        <taxon>Clostridia</taxon>
        <taxon>Lachnospirales</taxon>
        <taxon>Lachnospiraceae</taxon>
        <taxon>Mobilitalea</taxon>
    </lineage>
</organism>
<evidence type="ECO:0000256" key="4">
    <source>
        <dbReference type="ARBA" id="ARBA00023088"/>
    </source>
</evidence>
<evidence type="ECO:0000259" key="7">
    <source>
        <dbReference type="Pfam" id="PF00746"/>
    </source>
</evidence>
<feature type="domain" description="Gram-positive cocci surface proteins LPxTG" evidence="7">
    <location>
        <begin position="177"/>
        <end position="209"/>
    </location>
</feature>
<keyword evidence="5" id="KW-1133">Transmembrane helix</keyword>
<evidence type="ECO:0000256" key="2">
    <source>
        <dbReference type="ARBA" id="ARBA00022525"/>
    </source>
</evidence>
<dbReference type="AlphaFoldDB" id="A0A8J7KVA6"/>
<keyword evidence="1" id="KW-0134">Cell wall</keyword>
<evidence type="ECO:0000256" key="5">
    <source>
        <dbReference type="SAM" id="Phobius"/>
    </source>
</evidence>
<dbReference type="NCBIfam" id="TIGR01167">
    <property type="entry name" value="LPXTG_anchor"/>
    <property type="match status" value="1"/>
</dbReference>
<keyword evidence="4" id="KW-0572">Peptidoglycan-anchor</keyword>
<dbReference type="Proteomes" id="UP000623269">
    <property type="component" value="Unassembled WGS sequence"/>
</dbReference>
<dbReference type="InterPro" id="IPR019931">
    <property type="entry name" value="LPXTG_anchor"/>
</dbReference>
<keyword evidence="2" id="KW-0964">Secreted</keyword>
<feature type="chain" id="PRO_5035267717" evidence="6">
    <location>
        <begin position="25"/>
        <end position="213"/>
    </location>
</feature>
<keyword evidence="5" id="KW-0472">Membrane</keyword>
<dbReference type="EMBL" id="JAEAGR010000002">
    <property type="protein sequence ID" value="MBH1939925.1"/>
    <property type="molecule type" value="Genomic_DNA"/>
</dbReference>